<dbReference type="GO" id="GO:0016757">
    <property type="term" value="F:glycosyltransferase activity"/>
    <property type="evidence" value="ECO:0007669"/>
    <property type="project" value="InterPro"/>
</dbReference>
<feature type="domain" description="Glycosyl transferase family 1" evidence="1">
    <location>
        <begin position="215"/>
        <end position="363"/>
    </location>
</feature>
<organism evidence="3 4">
    <name type="scientific">Faecalibacterium prausnitzii</name>
    <dbReference type="NCBI Taxonomy" id="853"/>
    <lineage>
        <taxon>Bacteria</taxon>
        <taxon>Bacillati</taxon>
        <taxon>Bacillota</taxon>
        <taxon>Clostridia</taxon>
        <taxon>Eubacteriales</taxon>
        <taxon>Oscillospiraceae</taxon>
        <taxon>Faecalibacterium</taxon>
    </lineage>
</organism>
<evidence type="ECO:0000259" key="2">
    <source>
        <dbReference type="Pfam" id="PF13439"/>
    </source>
</evidence>
<sequence>MKKKKVLMVHNFYQIGGGEHTVFKNEVDLLRQHGHEVIEYTRNNNELKQNKLKLVLLPFITIWSWKTYNDIRGIIKENHIDVVHCHNTFPLISPSVYYAARSMKVPVIQTIHNFRLLCPNGSFFCDGKICEICNKTGSFRSALQNNCYRNSKIQTLVLVAMLKFHRWIGTYQKISYIFLTKFNREKFSKLIDVNSEQVFIKPNFVKESNCFVNAVEKKTFVYAGRLEINKGILSLIEMWKTLPEDFVLHIFGSGTMEEHIKKEIKNNKNISFFGFRPQKEVFEDYRNAVAVIIPSECYETFGMGIPECFSMKLPVICTDIGNPGEMVKESKGGLVYPIGNISKFQVVVKEMIEMRQVYSENAYQYYLNNLTDEKNYKELVEIYDKSRNIK</sequence>
<dbReference type="InterPro" id="IPR028098">
    <property type="entry name" value="Glyco_trans_4-like_N"/>
</dbReference>
<dbReference type="Pfam" id="PF13439">
    <property type="entry name" value="Glyco_transf_4"/>
    <property type="match status" value="1"/>
</dbReference>
<name>A0A3E2W9A4_9FIRM</name>
<dbReference type="PANTHER" id="PTHR45947:SF13">
    <property type="entry name" value="TRANSFERASE"/>
    <property type="match status" value="1"/>
</dbReference>
<evidence type="ECO:0000259" key="1">
    <source>
        <dbReference type="Pfam" id="PF00534"/>
    </source>
</evidence>
<keyword evidence="3" id="KW-0808">Transferase</keyword>
<gene>
    <name evidence="3" type="ORF">DW855_01730</name>
</gene>
<accession>A0A3E2W9A4</accession>
<proteinExistence type="predicted"/>
<evidence type="ECO:0000313" key="3">
    <source>
        <dbReference type="EMBL" id="RGC21168.1"/>
    </source>
</evidence>
<dbReference type="Gene3D" id="3.40.50.2000">
    <property type="entry name" value="Glycogen Phosphorylase B"/>
    <property type="match status" value="2"/>
</dbReference>
<dbReference type="Pfam" id="PF00534">
    <property type="entry name" value="Glycos_transf_1"/>
    <property type="match status" value="1"/>
</dbReference>
<comment type="caution">
    <text evidence="3">The sequence shown here is derived from an EMBL/GenBank/DDBJ whole genome shotgun (WGS) entry which is preliminary data.</text>
</comment>
<evidence type="ECO:0000313" key="4">
    <source>
        <dbReference type="Proteomes" id="UP000260733"/>
    </source>
</evidence>
<dbReference type="AlphaFoldDB" id="A0A3E2W9A4"/>
<reference evidence="3 4" key="1">
    <citation type="submission" date="2018-08" db="EMBL/GenBank/DDBJ databases">
        <title>A genome reference for cultivated species of the human gut microbiota.</title>
        <authorList>
            <person name="Zou Y."/>
            <person name="Xue W."/>
            <person name="Luo G."/>
        </authorList>
    </citation>
    <scope>NUCLEOTIDE SEQUENCE [LARGE SCALE GENOMIC DNA]</scope>
    <source>
        <strain evidence="3 4">AM37-13AC</strain>
    </source>
</reference>
<dbReference type="PANTHER" id="PTHR45947">
    <property type="entry name" value="SULFOQUINOVOSYL TRANSFERASE SQD2"/>
    <property type="match status" value="1"/>
</dbReference>
<dbReference type="InterPro" id="IPR050194">
    <property type="entry name" value="Glycosyltransferase_grp1"/>
</dbReference>
<dbReference type="Proteomes" id="UP000260733">
    <property type="component" value="Unassembled WGS sequence"/>
</dbReference>
<dbReference type="SUPFAM" id="SSF53756">
    <property type="entry name" value="UDP-Glycosyltransferase/glycogen phosphorylase"/>
    <property type="match status" value="1"/>
</dbReference>
<dbReference type="EMBL" id="QVFB01000002">
    <property type="protein sequence ID" value="RGC21168.1"/>
    <property type="molecule type" value="Genomic_DNA"/>
</dbReference>
<feature type="domain" description="Glycosyltransferase subfamily 4-like N-terminal" evidence="2">
    <location>
        <begin position="17"/>
        <end position="115"/>
    </location>
</feature>
<dbReference type="CDD" id="cd03801">
    <property type="entry name" value="GT4_PimA-like"/>
    <property type="match status" value="1"/>
</dbReference>
<dbReference type="RefSeq" id="WP_117553544.1">
    <property type="nucleotide sequence ID" value="NZ_QVFB01000002.1"/>
</dbReference>
<protein>
    <submittedName>
        <fullName evidence="3">Glycosyltransferase</fullName>
    </submittedName>
</protein>
<dbReference type="InterPro" id="IPR001296">
    <property type="entry name" value="Glyco_trans_1"/>
</dbReference>